<keyword evidence="6 9" id="KW-1133">Transmembrane helix</keyword>
<dbReference type="Proteomes" id="UP001143370">
    <property type="component" value="Unassembled WGS sequence"/>
</dbReference>
<dbReference type="Gene3D" id="1.20.5.3310">
    <property type="match status" value="1"/>
</dbReference>
<evidence type="ECO:0000256" key="8">
    <source>
        <dbReference type="ARBA" id="ARBA00023136"/>
    </source>
</evidence>
<comment type="similarity">
    <text evidence="9">Belongs to the TatB family.</text>
</comment>
<keyword evidence="3 9" id="KW-1003">Cell membrane</keyword>
<feature type="region of interest" description="Disordered" evidence="10">
    <location>
        <begin position="107"/>
        <end position="138"/>
    </location>
</feature>
<dbReference type="Pfam" id="PF02416">
    <property type="entry name" value="TatA_B_E"/>
    <property type="match status" value="1"/>
</dbReference>
<dbReference type="HAMAP" id="MF_00237">
    <property type="entry name" value="TatB"/>
    <property type="match status" value="1"/>
</dbReference>
<keyword evidence="7 9" id="KW-0811">Translocation</keyword>
<comment type="subcellular location">
    <subcellularLocation>
        <location evidence="9">Cell membrane</location>
        <topology evidence="9">Single-pass membrane protein</topology>
    </subcellularLocation>
    <subcellularLocation>
        <location evidence="1">Membrane</location>
        <topology evidence="1">Single-pass membrane protein</topology>
    </subcellularLocation>
</comment>
<dbReference type="EMBL" id="BSFJ01000005">
    <property type="protein sequence ID" value="GLK71253.1"/>
    <property type="molecule type" value="Genomic_DNA"/>
</dbReference>
<comment type="subunit">
    <text evidence="9">The Tat system comprises two distinct complexes: a TatABC complex, containing multiple copies of TatA, TatB and TatC subunits, and a separate TatA complex, containing only TatA subunits. Substrates initially bind to the TatABC complex, which probably triggers association of the separate TatA complex to form the active translocon.</text>
</comment>
<evidence type="ECO:0000256" key="7">
    <source>
        <dbReference type="ARBA" id="ARBA00023010"/>
    </source>
</evidence>
<evidence type="ECO:0000256" key="1">
    <source>
        <dbReference type="ARBA" id="ARBA00004167"/>
    </source>
</evidence>
<keyword evidence="12" id="KW-1185">Reference proteome</keyword>
<evidence type="ECO:0000256" key="4">
    <source>
        <dbReference type="ARBA" id="ARBA00022692"/>
    </source>
</evidence>
<evidence type="ECO:0000313" key="11">
    <source>
        <dbReference type="EMBL" id="GLK71253.1"/>
    </source>
</evidence>
<dbReference type="GO" id="GO:0033281">
    <property type="term" value="C:TAT protein transport complex"/>
    <property type="evidence" value="ECO:0007669"/>
    <property type="project" value="UniProtKB-UniRule"/>
</dbReference>
<dbReference type="PANTHER" id="PTHR33162">
    <property type="entry name" value="SEC-INDEPENDENT PROTEIN TRANSLOCASE PROTEIN TATA, CHLOROPLASTIC"/>
    <property type="match status" value="1"/>
</dbReference>
<protein>
    <recommendedName>
        <fullName evidence="9">Sec-independent protein translocase protein TatB</fullName>
    </recommendedName>
</protein>
<evidence type="ECO:0000256" key="10">
    <source>
        <dbReference type="SAM" id="MobiDB-lite"/>
    </source>
</evidence>
<feature type="region of interest" description="Disordered" evidence="10">
    <location>
        <begin position="153"/>
        <end position="275"/>
    </location>
</feature>
<dbReference type="InterPro" id="IPR003369">
    <property type="entry name" value="TatA/B/E"/>
</dbReference>
<keyword evidence="4 9" id="KW-0812">Transmembrane</keyword>
<dbReference type="AlphaFoldDB" id="A0A9W6J7N0"/>
<gene>
    <name evidence="9" type="primary">tatB</name>
    <name evidence="11" type="ORF">GCM10017643_13680</name>
</gene>
<dbReference type="GO" id="GO:0043953">
    <property type="term" value="P:protein transport by the Tat complex"/>
    <property type="evidence" value="ECO:0007669"/>
    <property type="project" value="UniProtKB-UniRule"/>
</dbReference>
<sequence length="275" mass="28232">MLDIGWTELLVIGVVALVVIGPNELPRVLRTVGQSVRKLRRMAGEFQGQFNEALREAELSDLKDSVSGLKNDLAGMASDARNTIAKAIPENALPTNPLQDIANDLKAPTGSVEAGTGLPPAEVAQDALPPTGDLEPHPFETVEDEVRAATAGLDTASSPPDAPRPQTAMAPADAKAADIKAADVKPVQSGPAESAPPAPKPKRARGASSVVETAAPKPAARRAARKPAATPEAVEPEVSEAVASLDHAAPAAPAKRATKPRVKVKPTSGSEGPAT</sequence>
<reference evidence="11" key="2">
    <citation type="submission" date="2023-01" db="EMBL/GenBank/DDBJ databases">
        <authorList>
            <person name="Sun Q."/>
            <person name="Evtushenko L."/>
        </authorList>
    </citation>
    <scope>NUCLEOTIDE SEQUENCE</scope>
    <source>
        <strain evidence="11">VKM B-2484</strain>
    </source>
</reference>
<keyword evidence="8 9" id="KW-0472">Membrane</keyword>
<comment type="caution">
    <text evidence="11">The sequence shown here is derived from an EMBL/GenBank/DDBJ whole genome shotgun (WGS) entry which is preliminary data.</text>
</comment>
<keyword evidence="2 9" id="KW-0813">Transport</keyword>
<evidence type="ECO:0000256" key="6">
    <source>
        <dbReference type="ARBA" id="ARBA00022989"/>
    </source>
</evidence>
<dbReference type="NCBIfam" id="TIGR01410">
    <property type="entry name" value="tatB"/>
    <property type="match status" value="1"/>
</dbReference>
<evidence type="ECO:0000256" key="2">
    <source>
        <dbReference type="ARBA" id="ARBA00022448"/>
    </source>
</evidence>
<evidence type="ECO:0000256" key="3">
    <source>
        <dbReference type="ARBA" id="ARBA00022475"/>
    </source>
</evidence>
<dbReference type="InterPro" id="IPR018448">
    <property type="entry name" value="TatB"/>
</dbReference>
<dbReference type="PRINTS" id="PR01506">
    <property type="entry name" value="TATBPROTEIN"/>
</dbReference>
<dbReference type="GO" id="GO:0008320">
    <property type="term" value="F:protein transmembrane transporter activity"/>
    <property type="evidence" value="ECO:0007669"/>
    <property type="project" value="UniProtKB-UniRule"/>
</dbReference>
<feature type="compositionally biased region" description="Low complexity" evidence="10">
    <location>
        <begin position="239"/>
        <end position="255"/>
    </location>
</feature>
<evidence type="ECO:0000313" key="12">
    <source>
        <dbReference type="Proteomes" id="UP001143370"/>
    </source>
</evidence>
<evidence type="ECO:0000256" key="9">
    <source>
        <dbReference type="HAMAP-Rule" id="MF_00237"/>
    </source>
</evidence>
<dbReference type="RefSeq" id="WP_213372327.1">
    <property type="nucleotide sequence ID" value="NZ_BSFJ01000005.1"/>
</dbReference>
<accession>A0A9W6J7N0</accession>
<evidence type="ECO:0000256" key="5">
    <source>
        <dbReference type="ARBA" id="ARBA00022927"/>
    </source>
</evidence>
<name>A0A9W6J7N0_9HYPH</name>
<reference evidence="11" key="1">
    <citation type="journal article" date="2014" name="Int. J. Syst. Evol. Microbiol.">
        <title>Complete genome sequence of Corynebacterium casei LMG S-19264T (=DSM 44701T), isolated from a smear-ripened cheese.</title>
        <authorList>
            <consortium name="US DOE Joint Genome Institute (JGI-PGF)"/>
            <person name="Walter F."/>
            <person name="Albersmeier A."/>
            <person name="Kalinowski J."/>
            <person name="Ruckert C."/>
        </authorList>
    </citation>
    <scope>NUCLEOTIDE SEQUENCE</scope>
    <source>
        <strain evidence="11">VKM B-2484</strain>
    </source>
</reference>
<dbReference type="PANTHER" id="PTHR33162:SF1">
    <property type="entry name" value="SEC-INDEPENDENT PROTEIN TRANSLOCASE PROTEIN TATA, CHLOROPLASTIC"/>
    <property type="match status" value="1"/>
</dbReference>
<organism evidence="11 12">
    <name type="scientific">Ancylobacter dichloromethanicus</name>
    <dbReference type="NCBI Taxonomy" id="518825"/>
    <lineage>
        <taxon>Bacteria</taxon>
        <taxon>Pseudomonadati</taxon>
        <taxon>Pseudomonadota</taxon>
        <taxon>Alphaproteobacteria</taxon>
        <taxon>Hyphomicrobiales</taxon>
        <taxon>Xanthobacteraceae</taxon>
        <taxon>Ancylobacter</taxon>
    </lineage>
</organism>
<comment type="function">
    <text evidence="9">Part of the twin-arginine translocation (Tat) system that transports large folded proteins containing a characteristic twin-arginine motif in their signal peptide across membranes. Together with TatC, TatB is part of a receptor directly interacting with Tat signal peptides. TatB may form an oligomeric binding site that transiently accommodates folded Tat precursor proteins before their translocation.</text>
</comment>
<proteinExistence type="inferred from homology"/>
<keyword evidence="5 9" id="KW-0653">Protein transport</keyword>